<sequence length="185" mass="20781">MKNIIKNRKILEVSIAIVFVLIGASLRLIPHAPNFAPIGAIALFGGVYLSRKLALVIPLAAMVISDVFIGYYEVALMAFVYGSFLLCVVLGFWLKRHKKWQTILGSSVLSALIFFFLTNFAVWAFTPWYAKTFSGLIQSYLMALPFFRNTLLGNLFYATVFFGAFEIADVLVRKILKRKVVQSVL</sequence>
<feature type="transmembrane region" description="Helical" evidence="1">
    <location>
        <begin position="78"/>
        <end position="94"/>
    </location>
</feature>
<keyword evidence="1" id="KW-1133">Transmembrane helix</keyword>
<keyword evidence="1" id="KW-0472">Membrane</keyword>
<feature type="transmembrane region" description="Helical" evidence="1">
    <location>
        <begin position="106"/>
        <end position="130"/>
    </location>
</feature>
<feature type="transmembrane region" description="Helical" evidence="1">
    <location>
        <begin position="12"/>
        <end position="29"/>
    </location>
</feature>
<feature type="transmembrane region" description="Helical" evidence="1">
    <location>
        <begin position="150"/>
        <end position="172"/>
    </location>
</feature>
<comment type="caution">
    <text evidence="2">The sequence shown here is derived from an EMBL/GenBank/DDBJ whole genome shotgun (WGS) entry which is preliminary data.</text>
</comment>
<name>A0A2M7D867_9BACT</name>
<protein>
    <recommendedName>
        <fullName evidence="4">ECF transporter S component</fullName>
    </recommendedName>
</protein>
<accession>A0A2M7D867</accession>
<organism evidence="2 3">
    <name type="scientific">Candidatus Nealsonbacteria bacterium CG02_land_8_20_14_3_00_40_11</name>
    <dbReference type="NCBI Taxonomy" id="1974700"/>
    <lineage>
        <taxon>Bacteria</taxon>
        <taxon>Candidatus Nealsoniibacteriota</taxon>
    </lineage>
</organism>
<evidence type="ECO:0000313" key="3">
    <source>
        <dbReference type="Proteomes" id="UP000230304"/>
    </source>
</evidence>
<keyword evidence="1" id="KW-0812">Transmembrane</keyword>
<evidence type="ECO:0008006" key="4">
    <source>
        <dbReference type="Google" id="ProtNLM"/>
    </source>
</evidence>
<evidence type="ECO:0000313" key="2">
    <source>
        <dbReference type="EMBL" id="PIV43216.1"/>
    </source>
</evidence>
<dbReference type="InterPro" id="IPR046487">
    <property type="entry name" value="DUF6580"/>
</dbReference>
<evidence type="ECO:0000256" key="1">
    <source>
        <dbReference type="SAM" id="Phobius"/>
    </source>
</evidence>
<proteinExistence type="predicted"/>
<dbReference type="EMBL" id="PEUA01000021">
    <property type="protein sequence ID" value="PIV43216.1"/>
    <property type="molecule type" value="Genomic_DNA"/>
</dbReference>
<dbReference type="Proteomes" id="UP000230304">
    <property type="component" value="Unassembled WGS sequence"/>
</dbReference>
<dbReference type="AlphaFoldDB" id="A0A2M7D867"/>
<gene>
    <name evidence="2" type="ORF">COS26_00945</name>
</gene>
<reference evidence="3" key="1">
    <citation type="submission" date="2017-09" db="EMBL/GenBank/DDBJ databases">
        <title>Depth-based differentiation of microbial function through sediment-hosted aquifers and enrichment of novel symbionts in the deep terrestrial subsurface.</title>
        <authorList>
            <person name="Probst A.J."/>
            <person name="Ladd B."/>
            <person name="Jarett J.K."/>
            <person name="Geller-Mcgrath D.E."/>
            <person name="Sieber C.M.K."/>
            <person name="Emerson J.B."/>
            <person name="Anantharaman K."/>
            <person name="Thomas B.C."/>
            <person name="Malmstrom R."/>
            <person name="Stieglmeier M."/>
            <person name="Klingl A."/>
            <person name="Woyke T."/>
            <person name="Ryan C.M."/>
            <person name="Banfield J.F."/>
        </authorList>
    </citation>
    <scope>NUCLEOTIDE SEQUENCE [LARGE SCALE GENOMIC DNA]</scope>
</reference>
<dbReference type="Pfam" id="PF20221">
    <property type="entry name" value="DUF6580"/>
    <property type="match status" value="1"/>
</dbReference>